<reference evidence="3" key="1">
    <citation type="journal article" date="2015" name="J. Biotechnol.">
        <title>Complete genome sequence of Streptomyces ambofaciens ATCC 23877, the spiramycin producer.</title>
        <authorList>
            <person name="Thibessard A."/>
            <person name="Haas D."/>
            <person name="Gerbaud C."/>
            <person name="Aigle B."/>
            <person name="Lautru S."/>
            <person name="Pernodet J.L."/>
            <person name="Leblond P."/>
        </authorList>
    </citation>
    <scope>NUCLEOTIDE SEQUENCE [LARGE SCALE GENOMIC DNA]</scope>
    <source>
        <strain evidence="3">ATCC 23877 / 3486 / DSM 40053 / JCM 4204 / NBRC 12836 / NRRL B-2516</strain>
    </source>
</reference>
<gene>
    <name evidence="2" type="ORF">SAM23877_6111</name>
</gene>
<accession>A0A0K2B1Y9</accession>
<evidence type="ECO:0000313" key="2">
    <source>
        <dbReference type="EMBL" id="AKZ59156.1"/>
    </source>
</evidence>
<name>A0A0K2B1Y9_STRA7</name>
<organism evidence="2 3">
    <name type="scientific">Streptomyces ambofaciens (strain ATCC 23877 / 3486 / DSM 40053 / JCM 4204 / NBRC 12836 / NRRL B-2516)</name>
    <dbReference type="NCBI Taxonomy" id="278992"/>
    <lineage>
        <taxon>Bacteria</taxon>
        <taxon>Bacillati</taxon>
        <taxon>Actinomycetota</taxon>
        <taxon>Actinomycetes</taxon>
        <taxon>Kitasatosporales</taxon>
        <taxon>Streptomycetaceae</taxon>
        <taxon>Streptomyces</taxon>
    </lineage>
</organism>
<evidence type="ECO:0000256" key="1">
    <source>
        <dbReference type="SAM" id="MobiDB-lite"/>
    </source>
</evidence>
<sequence length="107" mass="11905">MSETTSPAEAQENEATEEYATAELCGTELRVKSALHWRPSHMRALRQSDFDTWAAGVLHEEDVEKFIDLDATFAEIFDFVGKASEAVGEPVGKSTARARSSRSTRKR</sequence>
<dbReference type="AlphaFoldDB" id="A0A0K2B1Y9"/>
<proteinExistence type="predicted"/>
<protein>
    <submittedName>
        <fullName evidence="2">Uncharacterized protein</fullName>
    </submittedName>
</protein>
<dbReference type="Proteomes" id="UP000061018">
    <property type="component" value="Chromosome"/>
</dbReference>
<feature type="region of interest" description="Disordered" evidence="1">
    <location>
        <begin position="87"/>
        <end position="107"/>
    </location>
</feature>
<dbReference type="KEGG" id="samb:SAM23877_6111"/>
<feature type="region of interest" description="Disordered" evidence="1">
    <location>
        <begin position="1"/>
        <end position="21"/>
    </location>
</feature>
<dbReference type="RefSeq" id="WP_053139429.1">
    <property type="nucleotide sequence ID" value="NZ_CP012382.1"/>
</dbReference>
<evidence type="ECO:0000313" key="3">
    <source>
        <dbReference type="Proteomes" id="UP000061018"/>
    </source>
</evidence>
<dbReference type="EMBL" id="CP012382">
    <property type="protein sequence ID" value="AKZ59156.1"/>
    <property type="molecule type" value="Genomic_DNA"/>
</dbReference>